<accession>A0ACB8BRL6</accession>
<comment type="caution">
    <text evidence="1">The sequence shown here is derived from an EMBL/GenBank/DDBJ whole genome shotgun (WGS) entry which is preliminary data.</text>
</comment>
<evidence type="ECO:0000313" key="1">
    <source>
        <dbReference type="EMBL" id="KAH7927233.1"/>
    </source>
</evidence>
<sequence>MGETQLEGNVSHPVSRSDEQKTQPQHPLKPSAGHQLVFCLALFASYALLFILARWIVTSTQLVPNHILPAFIKLSGLFTRFSIASGIVQHGASDVGDFDARRLLMAMSLFYYLAVYVLSSVLSVVAQFGSSHLPYNNQEPRLHKYSLGGGLPHRVIATHDALYDFFPAYTITAVFAAVSLPPSTSLGVPTLDASPVVAVVLPALALHVAVKVGVWAPAYVLDASSIRSVSHIFANAALILALLALVGA</sequence>
<dbReference type="Proteomes" id="UP000790709">
    <property type="component" value="Unassembled WGS sequence"/>
</dbReference>
<name>A0ACB8BRL6_9AGAM</name>
<gene>
    <name evidence="1" type="ORF">BV22DRAFT_1193720</name>
</gene>
<protein>
    <submittedName>
        <fullName evidence="1">Uncharacterized protein</fullName>
    </submittedName>
</protein>
<organism evidence="1 2">
    <name type="scientific">Leucogyrophana mollusca</name>
    <dbReference type="NCBI Taxonomy" id="85980"/>
    <lineage>
        <taxon>Eukaryota</taxon>
        <taxon>Fungi</taxon>
        <taxon>Dikarya</taxon>
        <taxon>Basidiomycota</taxon>
        <taxon>Agaricomycotina</taxon>
        <taxon>Agaricomycetes</taxon>
        <taxon>Agaricomycetidae</taxon>
        <taxon>Boletales</taxon>
        <taxon>Boletales incertae sedis</taxon>
        <taxon>Leucogyrophana</taxon>
    </lineage>
</organism>
<proteinExistence type="predicted"/>
<reference evidence="1" key="1">
    <citation type="journal article" date="2021" name="New Phytol.">
        <title>Evolutionary innovations through gain and loss of genes in the ectomycorrhizal Boletales.</title>
        <authorList>
            <person name="Wu G."/>
            <person name="Miyauchi S."/>
            <person name="Morin E."/>
            <person name="Kuo A."/>
            <person name="Drula E."/>
            <person name="Varga T."/>
            <person name="Kohler A."/>
            <person name="Feng B."/>
            <person name="Cao Y."/>
            <person name="Lipzen A."/>
            <person name="Daum C."/>
            <person name="Hundley H."/>
            <person name="Pangilinan J."/>
            <person name="Johnson J."/>
            <person name="Barry K."/>
            <person name="LaButti K."/>
            <person name="Ng V."/>
            <person name="Ahrendt S."/>
            <person name="Min B."/>
            <person name="Choi I.G."/>
            <person name="Park H."/>
            <person name="Plett J.M."/>
            <person name="Magnuson J."/>
            <person name="Spatafora J.W."/>
            <person name="Nagy L.G."/>
            <person name="Henrissat B."/>
            <person name="Grigoriev I.V."/>
            <person name="Yang Z.L."/>
            <person name="Xu J."/>
            <person name="Martin F.M."/>
        </authorList>
    </citation>
    <scope>NUCLEOTIDE SEQUENCE</scope>
    <source>
        <strain evidence="1">KUC20120723A-06</strain>
    </source>
</reference>
<evidence type="ECO:0000313" key="2">
    <source>
        <dbReference type="Proteomes" id="UP000790709"/>
    </source>
</evidence>
<dbReference type="EMBL" id="MU266369">
    <property type="protein sequence ID" value="KAH7927233.1"/>
    <property type="molecule type" value="Genomic_DNA"/>
</dbReference>
<keyword evidence="2" id="KW-1185">Reference proteome</keyword>